<dbReference type="Pfam" id="PF04307">
    <property type="entry name" value="YdjM"/>
    <property type="match status" value="1"/>
</dbReference>
<dbReference type="EMBL" id="CP000806">
    <property type="protein sequence ID" value="ACB51568.1"/>
    <property type="molecule type" value="Genomic_DNA"/>
</dbReference>
<name>B1WPJ8_CROS5</name>
<dbReference type="Proteomes" id="UP000001203">
    <property type="component" value="Chromosome circular"/>
</dbReference>
<gene>
    <name evidence="2" type="ordered locus">cce_2218</name>
</gene>
<feature type="transmembrane region" description="Helical" evidence="1">
    <location>
        <begin position="93"/>
        <end position="111"/>
    </location>
</feature>
<dbReference type="InterPro" id="IPR007404">
    <property type="entry name" value="YdjM-like"/>
</dbReference>
<reference evidence="2 3" key="1">
    <citation type="journal article" date="2008" name="Proc. Natl. Acad. Sci. U.S.A.">
        <title>The genome of Cyanothece 51142, a unicellular diazotrophic cyanobacterium important in the marine nitrogen cycle.</title>
        <authorList>
            <person name="Welsh E.A."/>
            <person name="Liberton M."/>
            <person name="Stoeckel J."/>
            <person name="Loh T."/>
            <person name="Elvitigala T."/>
            <person name="Wang C."/>
            <person name="Wollam A."/>
            <person name="Fulton R.S."/>
            <person name="Clifton S.W."/>
            <person name="Jacobs J.M."/>
            <person name="Aurora R."/>
            <person name="Ghosh B.K."/>
            <person name="Sherman L.A."/>
            <person name="Smith R.D."/>
            <person name="Wilson R.K."/>
            <person name="Pakrasi H.B."/>
        </authorList>
    </citation>
    <scope>NUCLEOTIDE SEQUENCE [LARGE SCALE GENOMIC DNA]</scope>
    <source>
        <strain evidence="3">ATCC 51142 / BH68</strain>
    </source>
</reference>
<dbReference type="STRING" id="43989.cce_2218"/>
<dbReference type="HOGENOM" id="CLU_1494741_0_0_3"/>
<dbReference type="AlphaFoldDB" id="B1WPJ8"/>
<feature type="transmembrane region" description="Helical" evidence="1">
    <location>
        <begin position="67"/>
        <end position="86"/>
    </location>
</feature>
<dbReference type="OrthoDB" id="454032at2"/>
<dbReference type="eggNOG" id="COG1988">
    <property type="taxonomic scope" value="Bacteria"/>
</dbReference>
<keyword evidence="1" id="KW-0472">Membrane</keyword>
<feature type="transmembrane region" description="Helical" evidence="1">
    <location>
        <begin position="160"/>
        <end position="178"/>
    </location>
</feature>
<protein>
    <recommendedName>
        <fullName evidence="4">Membrane-bound metal-dependent hydrolase</fullName>
    </recommendedName>
</protein>
<sequence>MASPIGHSLAGCLGFFLGHKNSQFLKYYSSKRLFVTAIIVANLPDIDFLLGYLFYQDFNAIHRQFTHSFFVGFVVCIIVFSCLRFYKKIPLSFLVWLWGLYFSHILLDMLAYDRYRPAGVQCFLPLSSDYFAFPISIIGGLSFTGGIIQLNNFLTILQEMVVIPLLFFAIFFLTKTIYQNVQSDN</sequence>
<evidence type="ECO:0000313" key="3">
    <source>
        <dbReference type="Proteomes" id="UP000001203"/>
    </source>
</evidence>
<organism evidence="2 3">
    <name type="scientific">Crocosphaera subtropica (strain ATCC 51142 / BH68)</name>
    <name type="common">Cyanothece sp. (strain ATCC 51142)</name>
    <dbReference type="NCBI Taxonomy" id="43989"/>
    <lineage>
        <taxon>Bacteria</taxon>
        <taxon>Bacillati</taxon>
        <taxon>Cyanobacteriota</taxon>
        <taxon>Cyanophyceae</taxon>
        <taxon>Oscillatoriophycideae</taxon>
        <taxon>Chroococcales</taxon>
        <taxon>Aphanothecaceae</taxon>
        <taxon>Crocosphaera</taxon>
        <taxon>Crocosphaera subtropica</taxon>
    </lineage>
</organism>
<keyword evidence="1" id="KW-0812">Transmembrane</keyword>
<evidence type="ECO:0000313" key="2">
    <source>
        <dbReference type="EMBL" id="ACB51568.1"/>
    </source>
</evidence>
<dbReference type="KEGG" id="cyt:cce_2218"/>
<proteinExistence type="predicted"/>
<feature type="transmembrane region" description="Helical" evidence="1">
    <location>
        <begin position="33"/>
        <end position="55"/>
    </location>
</feature>
<evidence type="ECO:0000256" key="1">
    <source>
        <dbReference type="SAM" id="Phobius"/>
    </source>
</evidence>
<evidence type="ECO:0008006" key="4">
    <source>
        <dbReference type="Google" id="ProtNLM"/>
    </source>
</evidence>
<keyword evidence="1" id="KW-1133">Transmembrane helix</keyword>
<keyword evidence="3" id="KW-1185">Reference proteome</keyword>
<feature type="transmembrane region" description="Helical" evidence="1">
    <location>
        <begin position="131"/>
        <end position="148"/>
    </location>
</feature>
<accession>B1WPJ8</accession>
<dbReference type="RefSeq" id="WP_009546966.1">
    <property type="nucleotide sequence ID" value="NC_010546.1"/>
</dbReference>